<dbReference type="GO" id="GO:0000139">
    <property type="term" value="C:Golgi membrane"/>
    <property type="evidence" value="ECO:0007669"/>
    <property type="project" value="UniProtKB-SubCell"/>
</dbReference>
<keyword evidence="9 10" id="KW-0472">Membrane</keyword>
<dbReference type="Gene3D" id="3.90.550.50">
    <property type="match status" value="1"/>
</dbReference>
<dbReference type="AlphaFoldDB" id="A0A1X0NK38"/>
<dbReference type="OrthoDB" id="2139606at2759"/>
<name>A0A1X0NK38_9TRYP</name>
<accession>A0A1X0NK38</accession>
<gene>
    <name evidence="11" type="ORF">TM35_000411930</name>
</gene>
<keyword evidence="3 10" id="KW-0328">Glycosyltransferase</keyword>
<evidence type="ECO:0000256" key="9">
    <source>
        <dbReference type="ARBA" id="ARBA00023136"/>
    </source>
</evidence>
<protein>
    <recommendedName>
        <fullName evidence="10">Hexosyltransferase</fullName>
        <ecNumber evidence="10">2.4.1.-</ecNumber>
    </recommendedName>
</protein>
<keyword evidence="5 10" id="KW-0812">Transmembrane</keyword>
<evidence type="ECO:0000256" key="2">
    <source>
        <dbReference type="ARBA" id="ARBA00008661"/>
    </source>
</evidence>
<evidence type="ECO:0000313" key="11">
    <source>
        <dbReference type="EMBL" id="ORC84823.1"/>
    </source>
</evidence>
<dbReference type="VEuPathDB" id="TriTrypDB:TM35_000411930"/>
<evidence type="ECO:0000256" key="1">
    <source>
        <dbReference type="ARBA" id="ARBA00004323"/>
    </source>
</evidence>
<keyword evidence="6 10" id="KW-0735">Signal-anchor</keyword>
<dbReference type="Proteomes" id="UP000192257">
    <property type="component" value="Unassembled WGS sequence"/>
</dbReference>
<evidence type="ECO:0000256" key="8">
    <source>
        <dbReference type="ARBA" id="ARBA00023034"/>
    </source>
</evidence>
<proteinExistence type="inferred from homology"/>
<reference evidence="11 12" key="1">
    <citation type="submission" date="2017-03" db="EMBL/GenBank/DDBJ databases">
        <title>An alternative strategy for trypanosome survival in the mammalian bloodstream revealed through genome and transcriptome analysis of the ubiquitous bovine parasite Trypanosoma (Megatrypanum) theileri.</title>
        <authorList>
            <person name="Kelly S."/>
            <person name="Ivens A."/>
            <person name="Mott A."/>
            <person name="O'Neill E."/>
            <person name="Emms D."/>
            <person name="Macleod O."/>
            <person name="Voorheis P."/>
            <person name="Matthews J."/>
            <person name="Matthews K."/>
            <person name="Carrington M."/>
        </authorList>
    </citation>
    <scope>NUCLEOTIDE SEQUENCE [LARGE SCALE GENOMIC DNA]</scope>
    <source>
        <strain evidence="11">Edinburgh</strain>
    </source>
</reference>
<comment type="similarity">
    <text evidence="2 10">Belongs to the glycosyltransferase 31 family.</text>
</comment>
<comment type="subcellular location">
    <subcellularLocation>
        <location evidence="1 10">Golgi apparatus membrane</location>
        <topology evidence="1 10">Single-pass type II membrane protein</topology>
    </subcellularLocation>
</comment>
<dbReference type="GeneID" id="39989681"/>
<comment type="caution">
    <text evidence="11">The sequence shown here is derived from an EMBL/GenBank/DDBJ whole genome shotgun (WGS) entry which is preliminary data.</text>
</comment>
<keyword evidence="12" id="KW-1185">Reference proteome</keyword>
<evidence type="ECO:0000256" key="10">
    <source>
        <dbReference type="RuleBase" id="RU363063"/>
    </source>
</evidence>
<dbReference type="RefSeq" id="XP_028878889.1">
    <property type="nucleotide sequence ID" value="XM_029029901.1"/>
</dbReference>
<dbReference type="PANTHER" id="PTHR11214">
    <property type="entry name" value="BETA-1,3-N-ACETYLGLUCOSAMINYLTRANSFERASE"/>
    <property type="match status" value="1"/>
</dbReference>
<keyword evidence="8 10" id="KW-0333">Golgi apparatus</keyword>
<dbReference type="GO" id="GO:0016758">
    <property type="term" value="F:hexosyltransferase activity"/>
    <property type="evidence" value="ECO:0007669"/>
    <property type="project" value="InterPro"/>
</dbReference>
<dbReference type="InterPro" id="IPR002659">
    <property type="entry name" value="Glyco_trans_31"/>
</dbReference>
<evidence type="ECO:0000313" key="12">
    <source>
        <dbReference type="Proteomes" id="UP000192257"/>
    </source>
</evidence>
<dbReference type="PANTHER" id="PTHR11214:SF351">
    <property type="entry name" value="BETA-1,3-GALACTOSYLTRANSFERASE PVG3"/>
    <property type="match status" value="1"/>
</dbReference>
<evidence type="ECO:0000256" key="4">
    <source>
        <dbReference type="ARBA" id="ARBA00022679"/>
    </source>
</evidence>
<dbReference type="EC" id="2.4.1.-" evidence="10"/>
<evidence type="ECO:0000256" key="3">
    <source>
        <dbReference type="ARBA" id="ARBA00022676"/>
    </source>
</evidence>
<evidence type="ECO:0000256" key="5">
    <source>
        <dbReference type="ARBA" id="ARBA00022692"/>
    </source>
</evidence>
<dbReference type="EMBL" id="NBCO01000041">
    <property type="protein sequence ID" value="ORC84823.1"/>
    <property type="molecule type" value="Genomic_DNA"/>
</dbReference>
<keyword evidence="4 11" id="KW-0808">Transferase</keyword>
<sequence>MSKRSLGLWWCKIIDFAACIVVLFLFLAISMYLNVQPASEDTFEEPSDMADDQTYTEAKLLNNSPIMDELRYIPHSTVHTWKERNYLILFGIPSVDVDGWRRRRYLQRTTCWQFPGVATRSNNFTGAMLVLYVLARHPSHGYNYSTALEKEADEYHDIITLPMNEGRSSTNKRIGTHDNWGMEAEVGMSKKTYYWFETALKLFPHVNFISKADDDIFLRVPQFLTDLRSLPRNGIYWGGFFPAKIRRNNSILKYEFALGPCYTLSRNLVAHIVSNKDIRRLVQLPYTVDREAEFISRRMQHEDVMVGLVLRTTRYASVHYVMEKKCSFHDVHQGIRVNKVKESSIMIHRVREKEYKQLMDRFGSHNGSQPRYLNRNSRRRYSFSCL</sequence>
<feature type="transmembrane region" description="Helical" evidence="10">
    <location>
        <begin position="12"/>
        <end position="33"/>
    </location>
</feature>
<keyword evidence="7 10" id="KW-1133">Transmembrane helix</keyword>
<evidence type="ECO:0000256" key="6">
    <source>
        <dbReference type="ARBA" id="ARBA00022968"/>
    </source>
</evidence>
<organism evidence="11 12">
    <name type="scientific">Trypanosoma theileri</name>
    <dbReference type="NCBI Taxonomy" id="67003"/>
    <lineage>
        <taxon>Eukaryota</taxon>
        <taxon>Discoba</taxon>
        <taxon>Euglenozoa</taxon>
        <taxon>Kinetoplastea</taxon>
        <taxon>Metakinetoplastina</taxon>
        <taxon>Trypanosomatida</taxon>
        <taxon>Trypanosomatidae</taxon>
        <taxon>Trypanosoma</taxon>
    </lineage>
</organism>
<evidence type="ECO:0000256" key="7">
    <source>
        <dbReference type="ARBA" id="ARBA00022989"/>
    </source>
</evidence>
<dbReference type="Pfam" id="PF01762">
    <property type="entry name" value="Galactosyl_T"/>
    <property type="match status" value="1"/>
</dbReference>